<evidence type="ECO:0000313" key="3">
    <source>
        <dbReference type="Proteomes" id="UP000194968"/>
    </source>
</evidence>
<dbReference type="AlphaFoldDB" id="A0A242NVG6"/>
<accession>A0A242NVG6</accession>
<feature type="signal peptide" evidence="1">
    <location>
        <begin position="1"/>
        <end position="21"/>
    </location>
</feature>
<gene>
    <name evidence="2" type="ORF">B6D06_04650</name>
</gene>
<keyword evidence="1" id="KW-0732">Signal</keyword>
<organism evidence="2 3">
    <name type="scientific">Gilliamella apis</name>
    <dbReference type="NCBI Taxonomy" id="1970738"/>
    <lineage>
        <taxon>Bacteria</taxon>
        <taxon>Pseudomonadati</taxon>
        <taxon>Pseudomonadota</taxon>
        <taxon>Gammaproteobacteria</taxon>
        <taxon>Orbales</taxon>
        <taxon>Orbaceae</taxon>
        <taxon>Gilliamella</taxon>
    </lineage>
</organism>
<proteinExistence type="predicted"/>
<feature type="chain" id="PRO_5011256915" description="DUF2531 domain-containing protein" evidence="1">
    <location>
        <begin position="22"/>
        <end position="123"/>
    </location>
</feature>
<protein>
    <recommendedName>
        <fullName evidence="4">DUF2531 domain-containing protein</fullName>
    </recommendedName>
</protein>
<sequence length="123" mass="14725">MNHYLIISSFLLMICCFNVNADIHLTRDPFLQTINFSCQEQTDILNKQIQVWQYKGYIHRIENHYQQLWLFSENNWLAITDNTIPHILFPWTISAVLDDKLLWQASLPNYCNHNVLWTMPLTK</sequence>
<evidence type="ECO:0000256" key="1">
    <source>
        <dbReference type="SAM" id="SignalP"/>
    </source>
</evidence>
<dbReference type="Proteomes" id="UP000194968">
    <property type="component" value="Unassembled WGS sequence"/>
</dbReference>
<dbReference type="RefSeq" id="WP_086320361.1">
    <property type="nucleotide sequence ID" value="NZ_NASD01000018.1"/>
</dbReference>
<name>A0A242NVG6_9GAMM</name>
<dbReference type="EMBL" id="NASK01000088">
    <property type="protein sequence ID" value="OTQ50286.1"/>
    <property type="molecule type" value="Genomic_DNA"/>
</dbReference>
<evidence type="ECO:0008006" key="4">
    <source>
        <dbReference type="Google" id="ProtNLM"/>
    </source>
</evidence>
<evidence type="ECO:0000313" key="2">
    <source>
        <dbReference type="EMBL" id="OTQ50286.1"/>
    </source>
</evidence>
<reference evidence="2 3" key="1">
    <citation type="submission" date="2017-03" db="EMBL/GenBank/DDBJ databases">
        <title>Comparative genomics of honeybee gut symbionts reveal geographically distinct and subgroup specific antibiotic resistance.</title>
        <authorList>
            <person name="Ludvigsen J."/>
            <person name="Porcellato D."/>
            <person name="Labee-Lund T.M."/>
            <person name="Amdam G.V."/>
            <person name="Rudi K."/>
        </authorList>
    </citation>
    <scope>NUCLEOTIDE SEQUENCE [LARGE SCALE GENOMIC DNA]</scope>
    <source>
        <strain evidence="2 3">A-4-12</strain>
    </source>
</reference>
<dbReference type="OrthoDB" id="7062021at2"/>
<comment type="caution">
    <text evidence="2">The sequence shown here is derived from an EMBL/GenBank/DDBJ whole genome shotgun (WGS) entry which is preliminary data.</text>
</comment>